<comment type="caution">
    <text evidence="1">The sequence shown here is derived from an EMBL/GenBank/DDBJ whole genome shotgun (WGS) entry which is preliminary data.</text>
</comment>
<name>A0A9W9MTI1_9EURO</name>
<evidence type="ECO:0000313" key="2">
    <source>
        <dbReference type="Proteomes" id="UP001150879"/>
    </source>
</evidence>
<sequence>MSHTRDCNGDRPSQALMFHNNGSSWWIQVTVDWSLPTQVLTLGYLKRRSFRPIAALRRYCGKITLSLIEQSQNSIMLRDRYQYPANFFIAVANQVYCNIAEDPGRVIYPTLGWVQCLPTLEARCNWTIEVVALTVSNVVFEQYIFAYKTTDRPIYKPEDTGYILNEIDILIQFCGLSSIAQLVGLIVSENLYKTCSSTDMPMVLIDFHSAIHFPPSSPINSKMTPDDRAFFAELKAFIRRHWQSYAENPGQIFDSILDWCVNKVGARKQSAGGHFQNAGLDIDDM</sequence>
<reference evidence="1" key="2">
    <citation type="journal article" date="2023" name="IMA Fungus">
        <title>Comparative genomic study of the Penicillium genus elucidates a diverse pangenome and 15 lateral gene transfer events.</title>
        <authorList>
            <person name="Petersen C."/>
            <person name="Sorensen T."/>
            <person name="Nielsen M.R."/>
            <person name="Sondergaard T.E."/>
            <person name="Sorensen J.L."/>
            <person name="Fitzpatrick D.A."/>
            <person name="Frisvad J.C."/>
            <person name="Nielsen K.L."/>
        </authorList>
    </citation>
    <scope>NUCLEOTIDE SEQUENCE</scope>
    <source>
        <strain evidence="1">IBT 16849</strain>
    </source>
</reference>
<organism evidence="1 2">
    <name type="scientific">Penicillium cf. griseofulvum</name>
    <dbReference type="NCBI Taxonomy" id="2972120"/>
    <lineage>
        <taxon>Eukaryota</taxon>
        <taxon>Fungi</taxon>
        <taxon>Dikarya</taxon>
        <taxon>Ascomycota</taxon>
        <taxon>Pezizomycotina</taxon>
        <taxon>Eurotiomycetes</taxon>
        <taxon>Eurotiomycetidae</taxon>
        <taxon>Eurotiales</taxon>
        <taxon>Aspergillaceae</taxon>
        <taxon>Penicillium</taxon>
    </lineage>
</organism>
<dbReference type="AlphaFoldDB" id="A0A9W9MTI1"/>
<reference evidence="1" key="1">
    <citation type="submission" date="2022-11" db="EMBL/GenBank/DDBJ databases">
        <authorList>
            <person name="Petersen C."/>
        </authorList>
    </citation>
    <scope>NUCLEOTIDE SEQUENCE</scope>
    <source>
        <strain evidence="1">IBT 16849</strain>
    </source>
</reference>
<keyword evidence="2" id="KW-1185">Reference proteome</keyword>
<evidence type="ECO:0000313" key="1">
    <source>
        <dbReference type="EMBL" id="KAJ5207221.1"/>
    </source>
</evidence>
<dbReference type="Proteomes" id="UP001150879">
    <property type="component" value="Unassembled WGS sequence"/>
</dbReference>
<accession>A0A9W9MTI1</accession>
<dbReference type="EMBL" id="JAPQKP010000002">
    <property type="protein sequence ID" value="KAJ5207221.1"/>
    <property type="molecule type" value="Genomic_DNA"/>
</dbReference>
<gene>
    <name evidence="1" type="ORF">N7472_003669</name>
</gene>
<proteinExistence type="predicted"/>
<protein>
    <submittedName>
        <fullName evidence="1">Uncharacterized protein</fullName>
    </submittedName>
</protein>
<dbReference type="OrthoDB" id="4062651at2759"/>